<name>A0A1G4B2J3_9PEZI</name>
<dbReference type="GeneID" id="34562212"/>
<protein>
    <submittedName>
        <fullName evidence="2">Uncharacterized protein</fullName>
    </submittedName>
</protein>
<evidence type="ECO:0000313" key="3">
    <source>
        <dbReference type="Proteomes" id="UP000176998"/>
    </source>
</evidence>
<sequence>MRRFDTSLGNRLSLHAPPSSWCILPPTPPRPQYSPAQALPPPQSENPSGPTSVRRSQDTTGSSHKRHNPGPTPRSAFTKDERRGSESLLFARADGRKGGGDEARRLALQVSADGRQAGHQLSLQPCPQPQPFGLGFEEG</sequence>
<evidence type="ECO:0000313" key="2">
    <source>
        <dbReference type="EMBL" id="OHE95640.1"/>
    </source>
</evidence>
<organism evidence="2 3">
    <name type="scientific">Colletotrichum orchidophilum</name>
    <dbReference type="NCBI Taxonomy" id="1209926"/>
    <lineage>
        <taxon>Eukaryota</taxon>
        <taxon>Fungi</taxon>
        <taxon>Dikarya</taxon>
        <taxon>Ascomycota</taxon>
        <taxon>Pezizomycotina</taxon>
        <taxon>Sordariomycetes</taxon>
        <taxon>Hypocreomycetidae</taxon>
        <taxon>Glomerellales</taxon>
        <taxon>Glomerellaceae</taxon>
        <taxon>Colletotrichum</taxon>
    </lineage>
</organism>
<feature type="compositionally biased region" description="Polar residues" evidence="1">
    <location>
        <begin position="45"/>
        <end position="62"/>
    </location>
</feature>
<comment type="caution">
    <text evidence="2">The sequence shown here is derived from an EMBL/GenBank/DDBJ whole genome shotgun (WGS) entry which is preliminary data.</text>
</comment>
<dbReference type="AlphaFoldDB" id="A0A1G4B2J3"/>
<evidence type="ECO:0000256" key="1">
    <source>
        <dbReference type="SAM" id="MobiDB-lite"/>
    </source>
</evidence>
<accession>A0A1G4B2J3</accession>
<dbReference type="EMBL" id="MJBS01000080">
    <property type="protein sequence ID" value="OHE95640.1"/>
    <property type="molecule type" value="Genomic_DNA"/>
</dbReference>
<dbReference type="RefSeq" id="XP_022472801.1">
    <property type="nucleotide sequence ID" value="XM_022620702.1"/>
</dbReference>
<feature type="region of interest" description="Disordered" evidence="1">
    <location>
        <begin position="1"/>
        <end position="139"/>
    </location>
</feature>
<feature type="compositionally biased region" description="Pro residues" evidence="1">
    <location>
        <begin position="25"/>
        <end position="44"/>
    </location>
</feature>
<dbReference type="Proteomes" id="UP000176998">
    <property type="component" value="Unassembled WGS sequence"/>
</dbReference>
<keyword evidence="3" id="KW-1185">Reference proteome</keyword>
<reference evidence="2 3" key="1">
    <citation type="submission" date="2016-09" db="EMBL/GenBank/DDBJ databases">
        <authorList>
            <person name="Capua I."/>
            <person name="De Benedictis P."/>
            <person name="Joannis T."/>
            <person name="Lombin L.H."/>
            <person name="Cattoli G."/>
        </authorList>
    </citation>
    <scope>NUCLEOTIDE SEQUENCE [LARGE SCALE GENOMIC DNA]</scope>
    <source>
        <strain evidence="2 3">IMI 309357</strain>
    </source>
</reference>
<proteinExistence type="predicted"/>
<gene>
    <name evidence="2" type="ORF">CORC01_09072</name>
</gene>
<feature type="compositionally biased region" description="Basic and acidic residues" evidence="1">
    <location>
        <begin position="93"/>
        <end position="105"/>
    </location>
</feature>